<dbReference type="PROSITE" id="PS50932">
    <property type="entry name" value="HTH_LACI_2"/>
    <property type="match status" value="1"/>
</dbReference>
<dbReference type="RefSeq" id="WP_071471960.1">
    <property type="nucleotide sequence ID" value="NZ_MDKE01000011.1"/>
</dbReference>
<evidence type="ECO:0000259" key="4">
    <source>
        <dbReference type="PROSITE" id="PS50932"/>
    </source>
</evidence>
<evidence type="ECO:0000256" key="1">
    <source>
        <dbReference type="ARBA" id="ARBA00023015"/>
    </source>
</evidence>
<dbReference type="PANTHER" id="PTHR30146:SF138">
    <property type="entry name" value="TRANSCRIPTIONAL REGULATORY PROTEIN"/>
    <property type="match status" value="1"/>
</dbReference>
<sequence>MSKQKRAGVRQVASLAGVSVATVSRVLNTPDKVSPETAEKVRLAAEQLNFIPNSSARALSTSNTRSIGIVVPTLENLVHAKFLDALESSLAEKNYNLVVSTTRKGAIPESLKIRELVNIGVDALILPGLNHDAELLEYLRKSDISYVFSSVYDDRVADPTIGYDNYALGRKVARYLVSHGHRNILLLSGPLEGNDRTKLRLKGVRDELQQHFAHGYQPPLQILGLDTRSAHDYVCRQLEGSEGTAFSGATALLCLSDVIAIGALLAMEKKGITVPRDMSVVGFDNLEISEFTNPALTTVDLPVTEMGRKIAECVIDHLEHGTPMMSCLLDAELVIRDSVADLRQDSTDAR</sequence>
<dbReference type="AlphaFoldDB" id="A0A1J4QEF4"/>
<gene>
    <name evidence="5" type="ORF">BFR47_00300</name>
</gene>
<proteinExistence type="predicted"/>
<evidence type="ECO:0000313" key="6">
    <source>
        <dbReference type="Proteomes" id="UP000243073"/>
    </source>
</evidence>
<evidence type="ECO:0000256" key="2">
    <source>
        <dbReference type="ARBA" id="ARBA00023125"/>
    </source>
</evidence>
<feature type="domain" description="HTH lacI-type" evidence="4">
    <location>
        <begin position="7"/>
        <end position="61"/>
    </location>
</feature>
<protein>
    <recommendedName>
        <fullName evidence="4">HTH lacI-type domain-containing protein</fullName>
    </recommendedName>
</protein>
<dbReference type="InterPro" id="IPR028082">
    <property type="entry name" value="Peripla_BP_I"/>
</dbReference>
<name>A0A1J4QEF4_9GAMM</name>
<dbReference type="InterPro" id="IPR000843">
    <property type="entry name" value="HTH_LacI"/>
</dbReference>
<dbReference type="SMART" id="SM00354">
    <property type="entry name" value="HTH_LACI"/>
    <property type="match status" value="1"/>
</dbReference>
<dbReference type="InterPro" id="IPR010982">
    <property type="entry name" value="Lambda_DNA-bd_dom_sf"/>
</dbReference>
<dbReference type="EMBL" id="MDKE01000011">
    <property type="protein sequence ID" value="OIN12185.1"/>
    <property type="molecule type" value="Genomic_DNA"/>
</dbReference>
<dbReference type="SUPFAM" id="SSF47413">
    <property type="entry name" value="lambda repressor-like DNA-binding domains"/>
    <property type="match status" value="1"/>
</dbReference>
<keyword evidence="3" id="KW-0804">Transcription</keyword>
<dbReference type="Gene3D" id="3.40.50.2300">
    <property type="match status" value="2"/>
</dbReference>
<reference evidence="5 6" key="1">
    <citation type="submission" date="2016-07" db="EMBL/GenBank/DDBJ databases">
        <title>Draft Genome Sequence of Oceanisphaera psychrotolerans, isolated from coastal sediment samples.</title>
        <authorList>
            <person name="Zhuo S."/>
            <person name="Ruan Z."/>
        </authorList>
    </citation>
    <scope>NUCLEOTIDE SEQUENCE [LARGE SCALE GENOMIC DNA]</scope>
    <source>
        <strain evidence="5 6">LAM-WHM-ZC</strain>
    </source>
</reference>
<keyword evidence="6" id="KW-1185">Reference proteome</keyword>
<dbReference type="OrthoDB" id="9798934at2"/>
<evidence type="ECO:0000256" key="3">
    <source>
        <dbReference type="ARBA" id="ARBA00023163"/>
    </source>
</evidence>
<evidence type="ECO:0000313" key="5">
    <source>
        <dbReference type="EMBL" id="OIN12185.1"/>
    </source>
</evidence>
<dbReference type="PANTHER" id="PTHR30146">
    <property type="entry name" value="LACI-RELATED TRANSCRIPTIONAL REPRESSOR"/>
    <property type="match status" value="1"/>
</dbReference>
<keyword evidence="1" id="KW-0805">Transcription regulation</keyword>
<dbReference type="STRING" id="1414654.BFR47_00300"/>
<accession>A0A1J4QEF4</accession>
<dbReference type="Gene3D" id="1.10.260.40">
    <property type="entry name" value="lambda repressor-like DNA-binding domains"/>
    <property type="match status" value="1"/>
</dbReference>
<keyword evidence="2" id="KW-0238">DNA-binding</keyword>
<dbReference type="InterPro" id="IPR046335">
    <property type="entry name" value="LacI/GalR-like_sensor"/>
</dbReference>
<dbReference type="Pfam" id="PF00356">
    <property type="entry name" value="LacI"/>
    <property type="match status" value="1"/>
</dbReference>
<dbReference type="GO" id="GO:0003700">
    <property type="term" value="F:DNA-binding transcription factor activity"/>
    <property type="evidence" value="ECO:0007669"/>
    <property type="project" value="TreeGrafter"/>
</dbReference>
<dbReference type="Pfam" id="PF13377">
    <property type="entry name" value="Peripla_BP_3"/>
    <property type="match status" value="1"/>
</dbReference>
<organism evidence="5 6">
    <name type="scientific">Oceanisphaera psychrotolerans</name>
    <dbReference type="NCBI Taxonomy" id="1414654"/>
    <lineage>
        <taxon>Bacteria</taxon>
        <taxon>Pseudomonadati</taxon>
        <taxon>Pseudomonadota</taxon>
        <taxon>Gammaproteobacteria</taxon>
        <taxon>Aeromonadales</taxon>
        <taxon>Aeromonadaceae</taxon>
        <taxon>Oceanisphaera</taxon>
    </lineage>
</organism>
<dbReference type="GO" id="GO:0000976">
    <property type="term" value="F:transcription cis-regulatory region binding"/>
    <property type="evidence" value="ECO:0007669"/>
    <property type="project" value="TreeGrafter"/>
</dbReference>
<dbReference type="SUPFAM" id="SSF53822">
    <property type="entry name" value="Periplasmic binding protein-like I"/>
    <property type="match status" value="1"/>
</dbReference>
<comment type="caution">
    <text evidence="5">The sequence shown here is derived from an EMBL/GenBank/DDBJ whole genome shotgun (WGS) entry which is preliminary data.</text>
</comment>
<dbReference type="Proteomes" id="UP000243073">
    <property type="component" value="Unassembled WGS sequence"/>
</dbReference>
<dbReference type="CDD" id="cd01392">
    <property type="entry name" value="HTH_LacI"/>
    <property type="match status" value="1"/>
</dbReference>